<dbReference type="EMBL" id="KT151955">
    <property type="protein sequence ID" value="ALA07250.1"/>
    <property type="molecule type" value="Genomic_DNA"/>
</dbReference>
<dbReference type="GO" id="GO:0008253">
    <property type="term" value="F:5'-nucleotidase activity"/>
    <property type="evidence" value="ECO:0007669"/>
    <property type="project" value="InterPro"/>
</dbReference>
<feature type="active site" description="Proton donor" evidence="1">
    <location>
        <position position="9"/>
    </location>
</feature>
<proteinExistence type="predicted"/>
<gene>
    <name evidence="2" type="ORF">JENST_121</name>
</gene>
<evidence type="ECO:0000313" key="3">
    <source>
        <dbReference type="Proteomes" id="UP000208104"/>
    </source>
</evidence>
<protein>
    <submittedName>
        <fullName evidence="2">Putative 5'-3'-deoxyribonucleotidase</fullName>
    </submittedName>
</protein>
<keyword evidence="3" id="KW-1185">Reference proteome</keyword>
<dbReference type="KEGG" id="vg:26626069"/>
<evidence type="ECO:0000256" key="1">
    <source>
        <dbReference type="PIRSR" id="PIRSR610708-1"/>
    </source>
</evidence>
<dbReference type="PANTHER" id="PTHR16504">
    <property type="entry name" value="5'(3')-DEOXYRIBONUCLEOTIDASE"/>
    <property type="match status" value="1"/>
</dbReference>
<dbReference type="PANTHER" id="PTHR16504:SF4">
    <property type="entry name" value="5'(3')-DEOXYRIBONUCLEOTIDASE"/>
    <property type="match status" value="1"/>
</dbReference>
<dbReference type="InterPro" id="IPR023214">
    <property type="entry name" value="HAD_sf"/>
</dbReference>
<dbReference type="Gene3D" id="3.40.50.1000">
    <property type="entry name" value="HAD superfamily/HAD-like"/>
    <property type="match status" value="1"/>
</dbReference>
<dbReference type="RefSeq" id="YP_009199182.1">
    <property type="nucleotide sequence ID" value="NC_028805.1"/>
</dbReference>
<evidence type="ECO:0000313" key="2">
    <source>
        <dbReference type="EMBL" id="ALA07250.1"/>
    </source>
</evidence>
<dbReference type="Gene3D" id="1.10.40.40">
    <property type="entry name" value="Deoxyribonucleotidase, domain 2"/>
    <property type="match status" value="1"/>
</dbReference>
<dbReference type="InterPro" id="IPR010708">
    <property type="entry name" value="5'(3')-deoxyribonucleotidase"/>
</dbReference>
<organism evidence="2 3">
    <name type="scientific">Brevibacillus phage Jenst</name>
    <dbReference type="NCBI Taxonomy" id="1691954"/>
    <lineage>
        <taxon>Viruses</taxon>
        <taxon>Duplodnaviria</taxon>
        <taxon>Heunggongvirae</taxon>
        <taxon>Uroviricota</taxon>
        <taxon>Caudoviricetes</taxon>
        <taxon>Jenstvirus</taxon>
        <taxon>Jenstvirus jenst</taxon>
    </lineage>
</organism>
<dbReference type="SUPFAM" id="SSF56784">
    <property type="entry name" value="HAD-like"/>
    <property type="match status" value="1"/>
</dbReference>
<name>A0A0K2CNR7_9CAUD</name>
<feature type="active site" description="Nucleophile" evidence="1">
    <location>
        <position position="7"/>
    </location>
</feature>
<reference evidence="2 3" key="1">
    <citation type="journal article" date="2015" name="Genome Announc.">
        <title>Genome Sequences of Five Additional Brevibacillus laterosporus Bacteriophages.</title>
        <authorList>
            <person name="Merrill B.D."/>
            <person name="Berg J.A."/>
            <person name="Graves K.A."/>
            <person name="Ward A.T."/>
            <person name="Hilton J.A."/>
            <person name="Wake B.N."/>
            <person name="Grose J.H."/>
            <person name="Breakwell D.P."/>
            <person name="Burnett S.H."/>
        </authorList>
    </citation>
    <scope>NUCLEOTIDE SEQUENCE [LARGE SCALE GENOMIC DNA]</scope>
</reference>
<sequence length="193" mass="22666">MAILLVDMDEVVADLLGYVIHLHEVETGERLDPKTLTDWNKNREVLGTYFKREGIYWKLDVTKDSQTVLRDLSVNHRIFFVTAAPTPSSAMEKKMWVDRHFPWIGQKNVITTFDKYLIRGDLLLDDSPEFNPNFLPIRVCMDAPHNKHLEKGRDLDYRVTNFMEFLKLIEQLEVKGLLPWCSVPQLKKHMERP</sequence>
<accession>A0A0K2CNR7</accession>
<dbReference type="GeneID" id="26626069"/>
<dbReference type="InterPro" id="IPR036412">
    <property type="entry name" value="HAD-like_sf"/>
</dbReference>
<dbReference type="Pfam" id="PF06941">
    <property type="entry name" value="NT5C"/>
    <property type="match status" value="1"/>
</dbReference>
<dbReference type="Proteomes" id="UP000208104">
    <property type="component" value="Segment"/>
</dbReference>
<dbReference type="GO" id="GO:0009223">
    <property type="term" value="P:pyrimidine deoxyribonucleotide catabolic process"/>
    <property type="evidence" value="ECO:0007669"/>
    <property type="project" value="TreeGrafter"/>
</dbReference>